<evidence type="ECO:0000313" key="1">
    <source>
        <dbReference type="EMBL" id="MFC4071628.1"/>
    </source>
</evidence>
<proteinExistence type="predicted"/>
<gene>
    <name evidence="1" type="ORF">ACFO0C_42390</name>
</gene>
<accession>A0ABV8J4V3</accession>
<sequence length="191" mass="20325">MTYARIQTTDNRPSGSFGLTEVISGHPGFAGLFLLSEPSGQAGVLLTLWKSREDAELASERTRTAAGPRPITLTSDTVYEIEDDLPGRGTATAALVGWFDGPLSPARIAAARRRGREVIHPALGPLPGRVRSLVLWQPAEQSFVVVHLASSAAVLDAIGDTVRSLPVAEDEDLALLTGPDRMVKYQVVAEG</sequence>
<keyword evidence="2" id="KW-1185">Reference proteome</keyword>
<organism evidence="1 2">
    <name type="scientific">Actinoplanes subglobosus</name>
    <dbReference type="NCBI Taxonomy" id="1547892"/>
    <lineage>
        <taxon>Bacteria</taxon>
        <taxon>Bacillati</taxon>
        <taxon>Actinomycetota</taxon>
        <taxon>Actinomycetes</taxon>
        <taxon>Micromonosporales</taxon>
        <taxon>Micromonosporaceae</taxon>
        <taxon>Actinoplanes</taxon>
    </lineage>
</organism>
<protein>
    <recommendedName>
        <fullName evidence="3">ABM domain-containing protein</fullName>
    </recommendedName>
</protein>
<evidence type="ECO:0000313" key="2">
    <source>
        <dbReference type="Proteomes" id="UP001595867"/>
    </source>
</evidence>
<name>A0ABV8J4V3_9ACTN</name>
<evidence type="ECO:0008006" key="3">
    <source>
        <dbReference type="Google" id="ProtNLM"/>
    </source>
</evidence>
<reference evidence="2" key="1">
    <citation type="journal article" date="2019" name="Int. J. Syst. Evol. Microbiol.">
        <title>The Global Catalogue of Microorganisms (GCM) 10K type strain sequencing project: providing services to taxonomists for standard genome sequencing and annotation.</title>
        <authorList>
            <consortium name="The Broad Institute Genomics Platform"/>
            <consortium name="The Broad Institute Genome Sequencing Center for Infectious Disease"/>
            <person name="Wu L."/>
            <person name="Ma J."/>
        </authorList>
    </citation>
    <scope>NUCLEOTIDE SEQUENCE [LARGE SCALE GENOMIC DNA]</scope>
    <source>
        <strain evidence="2">TBRC 5832</strain>
    </source>
</reference>
<comment type="caution">
    <text evidence="1">The sequence shown here is derived from an EMBL/GenBank/DDBJ whole genome shotgun (WGS) entry which is preliminary data.</text>
</comment>
<dbReference type="Proteomes" id="UP001595867">
    <property type="component" value="Unassembled WGS sequence"/>
</dbReference>
<dbReference type="EMBL" id="JBHSBL010000028">
    <property type="protein sequence ID" value="MFC4071628.1"/>
    <property type="molecule type" value="Genomic_DNA"/>
</dbReference>
<dbReference type="RefSeq" id="WP_378072498.1">
    <property type="nucleotide sequence ID" value="NZ_JBHSBL010000028.1"/>
</dbReference>